<sequence>MAPTFGSVVLSTPDPAGLAAFYRELLGWATVEGGDPTFLRLRGPGSERPGLSFQLDHGHVAPAWPPREGEQRMHAHLDLLVAPGALDAEAARAEALGATREDHQPAAGVVVMRDPHGHLFCLFVPGA</sequence>
<dbReference type="Pfam" id="PF18029">
    <property type="entry name" value="Glyoxalase_6"/>
    <property type="match status" value="1"/>
</dbReference>
<dbReference type="PANTHER" id="PTHR35908:SF1">
    <property type="entry name" value="CONSERVED PROTEIN"/>
    <property type="match status" value="1"/>
</dbReference>
<proteinExistence type="predicted"/>
<dbReference type="Proteomes" id="UP001300763">
    <property type="component" value="Unassembled WGS sequence"/>
</dbReference>
<dbReference type="EMBL" id="JAQZAO010000007">
    <property type="protein sequence ID" value="MDD7966999.1"/>
    <property type="molecule type" value="Genomic_DNA"/>
</dbReference>
<dbReference type="InterPro" id="IPR029068">
    <property type="entry name" value="Glyas_Bleomycin-R_OHBP_Dase"/>
</dbReference>
<accession>A0ABT5SW29</accession>
<organism evidence="2 3">
    <name type="scientific">Actinomycetospora lemnae</name>
    <dbReference type="NCBI Taxonomy" id="3019891"/>
    <lineage>
        <taxon>Bacteria</taxon>
        <taxon>Bacillati</taxon>
        <taxon>Actinomycetota</taxon>
        <taxon>Actinomycetes</taxon>
        <taxon>Pseudonocardiales</taxon>
        <taxon>Pseudonocardiaceae</taxon>
        <taxon>Actinomycetospora</taxon>
    </lineage>
</organism>
<feature type="domain" description="VOC" evidence="1">
    <location>
        <begin position="4"/>
        <end position="125"/>
    </location>
</feature>
<protein>
    <submittedName>
        <fullName evidence="2">VOC family protein</fullName>
    </submittedName>
</protein>
<dbReference type="PROSITE" id="PS51819">
    <property type="entry name" value="VOC"/>
    <property type="match status" value="1"/>
</dbReference>
<evidence type="ECO:0000313" key="3">
    <source>
        <dbReference type="Proteomes" id="UP001300763"/>
    </source>
</evidence>
<dbReference type="InterPro" id="IPR041581">
    <property type="entry name" value="Glyoxalase_6"/>
</dbReference>
<evidence type="ECO:0000313" key="2">
    <source>
        <dbReference type="EMBL" id="MDD7966999.1"/>
    </source>
</evidence>
<evidence type="ECO:0000259" key="1">
    <source>
        <dbReference type="PROSITE" id="PS51819"/>
    </source>
</evidence>
<dbReference type="PANTHER" id="PTHR35908">
    <property type="entry name" value="HYPOTHETICAL FUSION PROTEIN"/>
    <property type="match status" value="1"/>
</dbReference>
<dbReference type="SUPFAM" id="SSF54593">
    <property type="entry name" value="Glyoxalase/Bleomycin resistance protein/Dihydroxybiphenyl dioxygenase"/>
    <property type="match status" value="1"/>
</dbReference>
<gene>
    <name evidence="2" type="ORF">PGB27_16805</name>
</gene>
<dbReference type="RefSeq" id="WP_274201536.1">
    <property type="nucleotide sequence ID" value="NZ_JAQZAO010000007.1"/>
</dbReference>
<reference evidence="2 3" key="1">
    <citation type="submission" date="2023-02" db="EMBL/GenBank/DDBJ databases">
        <title>Genome sequencing required for Actinomycetospora new species description.</title>
        <authorList>
            <person name="Saimee Y."/>
            <person name="Duangmal K."/>
        </authorList>
    </citation>
    <scope>NUCLEOTIDE SEQUENCE [LARGE SCALE GENOMIC DNA]</scope>
    <source>
        <strain evidence="2 3">DW7H6</strain>
    </source>
</reference>
<comment type="caution">
    <text evidence="2">The sequence shown here is derived from an EMBL/GenBank/DDBJ whole genome shotgun (WGS) entry which is preliminary data.</text>
</comment>
<keyword evidence="3" id="KW-1185">Reference proteome</keyword>
<name>A0ABT5SW29_9PSEU</name>
<dbReference type="InterPro" id="IPR037523">
    <property type="entry name" value="VOC_core"/>
</dbReference>
<dbReference type="Gene3D" id="3.10.180.10">
    <property type="entry name" value="2,3-Dihydroxybiphenyl 1,2-Dioxygenase, domain 1"/>
    <property type="match status" value="1"/>
</dbReference>